<feature type="compositionally biased region" description="Polar residues" evidence="1">
    <location>
        <begin position="134"/>
        <end position="159"/>
    </location>
</feature>
<sequence length="341" mass="38504">MNSYDQSGCAFSQVPHEYEVQTVQYTSSSPEDNSSLYPPGYYDNSASSSVTSFDEDTFNSHLGVHEELTLRYPEPQVWPSQAPVYDPPSLGPLQISVPDAIYAPDMPLHAPVPRPHRMSSDPYLATHHATSLARQVTPQAHHNTDGQNTPKTNFPQQPSLLDDYPQLMFPTPSELLHDLAAHDDAVAQNREENDPETRHESQRKARQRALAESIGFTPTDPDTISSHEKKRHYLECLEHYIMYLHDQLRLVGTEPVMLERVSTYRGLSSRSIRTLLVHMENNVRKLHQQTLAEEQVFLDLRSQVMAIQEAQDATTAAQEFRRHSVAACMGVSNNSSVSYIQ</sequence>
<reference evidence="3" key="2">
    <citation type="submission" date="2015-01" db="EMBL/GenBank/DDBJ databases">
        <title>Evolutionary Origins and Diversification of the Mycorrhizal Mutualists.</title>
        <authorList>
            <consortium name="DOE Joint Genome Institute"/>
            <consortium name="Mycorrhizal Genomics Consortium"/>
            <person name="Kohler A."/>
            <person name="Kuo A."/>
            <person name="Nagy L.G."/>
            <person name="Floudas D."/>
            <person name="Copeland A."/>
            <person name="Barry K.W."/>
            <person name="Cichocki N."/>
            <person name="Veneault-Fourrey C."/>
            <person name="LaButti K."/>
            <person name="Lindquist E.A."/>
            <person name="Lipzen A."/>
            <person name="Lundell T."/>
            <person name="Morin E."/>
            <person name="Murat C."/>
            <person name="Riley R."/>
            <person name="Ohm R."/>
            <person name="Sun H."/>
            <person name="Tunlid A."/>
            <person name="Henrissat B."/>
            <person name="Grigoriev I.V."/>
            <person name="Hibbett D.S."/>
            <person name="Martin F."/>
        </authorList>
    </citation>
    <scope>NUCLEOTIDE SEQUENCE [LARGE SCALE GENOMIC DNA]</scope>
    <source>
        <strain evidence="3">F 1598</strain>
    </source>
</reference>
<dbReference type="EMBL" id="KN832985">
    <property type="protein sequence ID" value="KIM85262.1"/>
    <property type="molecule type" value="Genomic_DNA"/>
</dbReference>
<organism evidence="2 3">
    <name type="scientific">Piloderma croceum (strain F 1598)</name>
    <dbReference type="NCBI Taxonomy" id="765440"/>
    <lineage>
        <taxon>Eukaryota</taxon>
        <taxon>Fungi</taxon>
        <taxon>Dikarya</taxon>
        <taxon>Basidiomycota</taxon>
        <taxon>Agaricomycotina</taxon>
        <taxon>Agaricomycetes</taxon>
        <taxon>Agaricomycetidae</taxon>
        <taxon>Atheliales</taxon>
        <taxon>Atheliaceae</taxon>
        <taxon>Piloderma</taxon>
    </lineage>
</organism>
<evidence type="ECO:0000313" key="3">
    <source>
        <dbReference type="Proteomes" id="UP000054166"/>
    </source>
</evidence>
<feature type="compositionally biased region" description="Basic and acidic residues" evidence="1">
    <location>
        <begin position="188"/>
        <end position="203"/>
    </location>
</feature>
<dbReference type="AlphaFoldDB" id="A0A0C3C6I5"/>
<dbReference type="Proteomes" id="UP000054166">
    <property type="component" value="Unassembled WGS sequence"/>
</dbReference>
<dbReference type="InParanoid" id="A0A0C3C6I5"/>
<feature type="region of interest" description="Disordered" evidence="1">
    <location>
        <begin position="134"/>
        <end position="167"/>
    </location>
</feature>
<proteinExistence type="predicted"/>
<evidence type="ECO:0000313" key="2">
    <source>
        <dbReference type="EMBL" id="KIM85262.1"/>
    </source>
</evidence>
<protein>
    <submittedName>
        <fullName evidence="2">Uncharacterized protein</fullName>
    </submittedName>
</protein>
<dbReference type="STRING" id="765440.A0A0C3C6I5"/>
<accession>A0A0C3C6I5</accession>
<dbReference type="HOGENOM" id="CLU_062667_0_0_1"/>
<evidence type="ECO:0000256" key="1">
    <source>
        <dbReference type="SAM" id="MobiDB-lite"/>
    </source>
</evidence>
<reference evidence="2 3" key="1">
    <citation type="submission" date="2014-04" db="EMBL/GenBank/DDBJ databases">
        <authorList>
            <consortium name="DOE Joint Genome Institute"/>
            <person name="Kuo A."/>
            <person name="Tarkka M."/>
            <person name="Buscot F."/>
            <person name="Kohler A."/>
            <person name="Nagy L.G."/>
            <person name="Floudas D."/>
            <person name="Copeland A."/>
            <person name="Barry K.W."/>
            <person name="Cichocki N."/>
            <person name="Veneault-Fourrey C."/>
            <person name="LaButti K."/>
            <person name="Lindquist E.A."/>
            <person name="Lipzen A."/>
            <person name="Lundell T."/>
            <person name="Morin E."/>
            <person name="Murat C."/>
            <person name="Sun H."/>
            <person name="Tunlid A."/>
            <person name="Henrissat B."/>
            <person name="Grigoriev I.V."/>
            <person name="Hibbett D.S."/>
            <person name="Martin F."/>
            <person name="Nordberg H.P."/>
            <person name="Cantor M.N."/>
            <person name="Hua S.X."/>
        </authorList>
    </citation>
    <scope>NUCLEOTIDE SEQUENCE [LARGE SCALE GENOMIC DNA]</scope>
    <source>
        <strain evidence="2 3">F 1598</strain>
    </source>
</reference>
<name>A0A0C3C6I5_PILCF</name>
<feature type="region of interest" description="Disordered" evidence="1">
    <location>
        <begin position="188"/>
        <end position="210"/>
    </location>
</feature>
<keyword evidence="3" id="KW-1185">Reference proteome</keyword>
<dbReference type="OrthoDB" id="3258400at2759"/>
<gene>
    <name evidence="2" type="ORF">PILCRDRAFT_817261</name>
</gene>